<keyword evidence="2" id="KW-0472">Membrane</keyword>
<evidence type="ECO:0000256" key="1">
    <source>
        <dbReference type="SAM" id="MobiDB-lite"/>
    </source>
</evidence>
<feature type="transmembrane region" description="Helical" evidence="2">
    <location>
        <begin position="12"/>
        <end position="33"/>
    </location>
</feature>
<evidence type="ECO:0000256" key="2">
    <source>
        <dbReference type="SAM" id="Phobius"/>
    </source>
</evidence>
<keyword evidence="2" id="KW-1133">Transmembrane helix</keyword>
<gene>
    <name evidence="3" type="ORF">SEMRO_50_G029310.1</name>
</gene>
<feature type="transmembrane region" description="Helical" evidence="2">
    <location>
        <begin position="54"/>
        <end position="71"/>
    </location>
</feature>
<name>A0A9N8H1X3_9STRA</name>
<protein>
    <submittedName>
        <fullName evidence="3">Uncharacterized protein</fullName>
    </submittedName>
</protein>
<keyword evidence="4" id="KW-1185">Reference proteome</keyword>
<keyword evidence="2" id="KW-0812">Transmembrane</keyword>
<organism evidence="3 4">
    <name type="scientific">Seminavis robusta</name>
    <dbReference type="NCBI Taxonomy" id="568900"/>
    <lineage>
        <taxon>Eukaryota</taxon>
        <taxon>Sar</taxon>
        <taxon>Stramenopiles</taxon>
        <taxon>Ochrophyta</taxon>
        <taxon>Bacillariophyta</taxon>
        <taxon>Bacillariophyceae</taxon>
        <taxon>Bacillariophycidae</taxon>
        <taxon>Naviculales</taxon>
        <taxon>Naviculaceae</taxon>
        <taxon>Seminavis</taxon>
    </lineage>
</organism>
<evidence type="ECO:0000313" key="4">
    <source>
        <dbReference type="Proteomes" id="UP001153069"/>
    </source>
</evidence>
<dbReference type="EMBL" id="CAICTM010000050">
    <property type="protein sequence ID" value="CAB9499013.1"/>
    <property type="molecule type" value="Genomic_DNA"/>
</dbReference>
<comment type="caution">
    <text evidence="3">The sequence shown here is derived from an EMBL/GenBank/DDBJ whole genome shotgun (WGS) entry which is preliminary data.</text>
</comment>
<dbReference type="AlphaFoldDB" id="A0A9N8H1X3"/>
<dbReference type="Proteomes" id="UP001153069">
    <property type="component" value="Unassembled WGS sequence"/>
</dbReference>
<reference evidence="3" key="1">
    <citation type="submission" date="2020-06" db="EMBL/GenBank/DDBJ databases">
        <authorList>
            <consortium name="Plant Systems Biology data submission"/>
        </authorList>
    </citation>
    <scope>NUCLEOTIDE SEQUENCE</scope>
    <source>
        <strain evidence="3">D6</strain>
    </source>
</reference>
<evidence type="ECO:0000313" key="3">
    <source>
        <dbReference type="EMBL" id="CAB9499013.1"/>
    </source>
</evidence>
<proteinExistence type="predicted"/>
<dbReference type="OrthoDB" id="45663at2759"/>
<accession>A0A9N8H1X3</accession>
<sequence length="282" mass="31693">MESWKDSGASVVTWPPSTAFGILSVLARCNLWIRVVGSCKDNMRPRFVRRKMHVWLWLVSAILNLVATTSFQGHHQLHRIVSWGTTHHVGPQILAATSSPSETRDVNVKTKTTAKKGVKKEVSSSSSTSRIKGVTKKNGKVKATLSKTKKPKKASSKSGESKETTSKKRKKKKKAEVMHWSVDSDVATLHLDEPRNVHFVVHGNPLPLRRHRTARGFMYNPSAKSQESFRNVTLHILNTTMDVPTANPTTPLFPAETPVIMSILFRMKRPKSHFQHTFEVMD</sequence>
<feature type="region of interest" description="Disordered" evidence="1">
    <location>
        <begin position="96"/>
        <end position="177"/>
    </location>
</feature>